<dbReference type="AlphaFoldDB" id="A0A9X2HC71"/>
<reference evidence="2" key="1">
    <citation type="submission" date="2022-06" db="EMBL/GenBank/DDBJ databases">
        <title>Rothia sp. isolated from sandalwood seedling.</title>
        <authorList>
            <person name="Tuikhar N."/>
            <person name="Kirdat K."/>
            <person name="Thorat V."/>
            <person name="Swetha P."/>
            <person name="Padma S."/>
            <person name="Sundararaj R."/>
            <person name="Yadav A."/>
        </authorList>
    </citation>
    <scope>NUCLEOTIDE SEQUENCE</scope>
    <source>
        <strain evidence="2">AR01</strain>
    </source>
</reference>
<evidence type="ECO:0000256" key="1">
    <source>
        <dbReference type="SAM" id="MobiDB-lite"/>
    </source>
</evidence>
<sequence length="289" mass="30806">MRDRHASRAAENGRAERNRQAEGTRRADEGPRIKGGRHPRPAPRADAAPHADATPDVAAAYTARADEYAGLLGSVEAMAPEDRALIARFADDVAGPVCDVGCGPGHWAGFIAERGHRVLGYDPSPRFVEIARRAHPQAEFLLGDVAALAEAPGRYGGVLAWYSLIHLRPPHLPAALETLADALAPGGRLLLGFFDGDDVEPFPHAVTTAYRWPRERLARLVEAAGLEVLEVGHRVPKGARPHASVLAAAPGRAADPDEAVATGGAVDPGERGEPRTRGGHGWRGRRRRS</sequence>
<gene>
    <name evidence="2" type="ORF">NBM05_13310</name>
</gene>
<dbReference type="GO" id="GO:0032259">
    <property type="term" value="P:methylation"/>
    <property type="evidence" value="ECO:0007669"/>
    <property type="project" value="UniProtKB-KW"/>
</dbReference>
<evidence type="ECO:0000313" key="2">
    <source>
        <dbReference type="EMBL" id="MCP3426959.1"/>
    </source>
</evidence>
<dbReference type="SUPFAM" id="SSF53335">
    <property type="entry name" value="S-adenosyl-L-methionine-dependent methyltransferases"/>
    <property type="match status" value="1"/>
</dbReference>
<proteinExistence type="predicted"/>
<dbReference type="EMBL" id="JANAFB010000044">
    <property type="protein sequence ID" value="MCP3426959.1"/>
    <property type="molecule type" value="Genomic_DNA"/>
</dbReference>
<feature type="region of interest" description="Disordered" evidence="1">
    <location>
        <begin position="1"/>
        <end position="53"/>
    </location>
</feature>
<accession>A0A9X2HC71</accession>
<comment type="caution">
    <text evidence="2">The sequence shown here is derived from an EMBL/GenBank/DDBJ whole genome shotgun (WGS) entry which is preliminary data.</text>
</comment>
<dbReference type="InterPro" id="IPR029063">
    <property type="entry name" value="SAM-dependent_MTases_sf"/>
</dbReference>
<dbReference type="PANTHER" id="PTHR43861">
    <property type="entry name" value="TRANS-ACONITATE 2-METHYLTRANSFERASE-RELATED"/>
    <property type="match status" value="1"/>
</dbReference>
<protein>
    <submittedName>
        <fullName evidence="2">Class I SAM-dependent methyltransferase</fullName>
    </submittedName>
</protein>
<dbReference type="GO" id="GO:0008168">
    <property type="term" value="F:methyltransferase activity"/>
    <property type="evidence" value="ECO:0007669"/>
    <property type="project" value="UniProtKB-KW"/>
</dbReference>
<keyword evidence="2" id="KW-0489">Methyltransferase</keyword>
<keyword evidence="3" id="KW-1185">Reference proteome</keyword>
<keyword evidence="2" id="KW-0808">Transferase</keyword>
<feature type="compositionally biased region" description="Basic residues" evidence="1">
    <location>
        <begin position="277"/>
        <end position="289"/>
    </location>
</feature>
<organism evidence="2 3">
    <name type="scientific">Rothia santali</name>
    <dbReference type="NCBI Taxonomy" id="2949643"/>
    <lineage>
        <taxon>Bacteria</taxon>
        <taxon>Bacillati</taxon>
        <taxon>Actinomycetota</taxon>
        <taxon>Actinomycetes</taxon>
        <taxon>Micrococcales</taxon>
        <taxon>Micrococcaceae</taxon>
        <taxon>Rothia</taxon>
    </lineage>
</organism>
<name>A0A9X2HC71_9MICC</name>
<feature type="compositionally biased region" description="Low complexity" evidence="1">
    <location>
        <begin position="44"/>
        <end position="53"/>
    </location>
</feature>
<evidence type="ECO:0000313" key="3">
    <source>
        <dbReference type="Proteomes" id="UP001139502"/>
    </source>
</evidence>
<feature type="region of interest" description="Disordered" evidence="1">
    <location>
        <begin position="250"/>
        <end position="289"/>
    </location>
</feature>
<dbReference type="Pfam" id="PF13489">
    <property type="entry name" value="Methyltransf_23"/>
    <property type="match status" value="1"/>
</dbReference>
<feature type="compositionally biased region" description="Basic and acidic residues" evidence="1">
    <location>
        <begin position="1"/>
        <end position="32"/>
    </location>
</feature>
<dbReference type="Proteomes" id="UP001139502">
    <property type="component" value="Unassembled WGS sequence"/>
</dbReference>
<dbReference type="RefSeq" id="WP_254168413.1">
    <property type="nucleotide sequence ID" value="NZ_JANAFB010000044.1"/>
</dbReference>
<dbReference type="CDD" id="cd02440">
    <property type="entry name" value="AdoMet_MTases"/>
    <property type="match status" value="1"/>
</dbReference>
<dbReference type="Gene3D" id="3.40.50.150">
    <property type="entry name" value="Vaccinia Virus protein VP39"/>
    <property type="match status" value="1"/>
</dbReference>